<proteinExistence type="predicted"/>
<dbReference type="PRINTS" id="PR00700">
    <property type="entry name" value="PRTYPHPHTASE"/>
</dbReference>
<evidence type="ECO:0000256" key="1">
    <source>
        <dbReference type="SAM" id="MobiDB-lite"/>
    </source>
</evidence>
<dbReference type="InterPro" id="IPR052782">
    <property type="entry name" value="Oocyte-zygote_transition_reg"/>
</dbReference>
<feature type="region of interest" description="Disordered" evidence="1">
    <location>
        <begin position="63"/>
        <end position="118"/>
    </location>
</feature>
<dbReference type="PANTHER" id="PTHR46163">
    <property type="entry name" value="TYROSINE-PROTEIN PHOSPHATASE-RELATED"/>
    <property type="match status" value="1"/>
</dbReference>
<dbReference type="WBParaSite" id="SSTP_0000082000.1">
    <property type="protein sequence ID" value="SSTP_0000082000.1"/>
    <property type="gene ID" value="SSTP_0000082000"/>
</dbReference>
<organism evidence="5">
    <name type="scientific">Strongyloides stercoralis</name>
    <name type="common">Threadworm</name>
    <dbReference type="NCBI Taxonomy" id="6248"/>
    <lineage>
        <taxon>Eukaryota</taxon>
        <taxon>Metazoa</taxon>
        <taxon>Ecdysozoa</taxon>
        <taxon>Nematoda</taxon>
        <taxon>Chromadorea</taxon>
        <taxon>Rhabditida</taxon>
        <taxon>Tylenchina</taxon>
        <taxon>Panagrolaimomorpha</taxon>
        <taxon>Strongyloidoidea</taxon>
        <taxon>Strongyloididae</taxon>
        <taxon>Strongyloides</taxon>
    </lineage>
</organism>
<dbReference type="Gene3D" id="3.90.190.10">
    <property type="entry name" value="Protein tyrosine phosphatase superfamily"/>
    <property type="match status" value="1"/>
</dbReference>
<evidence type="ECO:0000313" key="4">
    <source>
        <dbReference type="Proteomes" id="UP000035681"/>
    </source>
</evidence>
<keyword evidence="4" id="KW-1185">Reference proteome</keyword>
<dbReference type="InterPro" id="IPR029021">
    <property type="entry name" value="Prot-tyrosine_phosphatase-like"/>
</dbReference>
<dbReference type="Proteomes" id="UP000035681">
    <property type="component" value="Unplaced"/>
</dbReference>
<dbReference type="SUPFAM" id="SSF52799">
    <property type="entry name" value="(Phosphotyrosine protein) phosphatases II"/>
    <property type="match status" value="1"/>
</dbReference>
<dbReference type="PANTHER" id="PTHR46163:SF5">
    <property type="entry name" value="TYROSINE-PROTEIN PHOSPHATASE"/>
    <property type="match status" value="1"/>
</dbReference>
<dbReference type="AlphaFoldDB" id="A0A0K0DUA7"/>
<dbReference type="CDD" id="cd00047">
    <property type="entry name" value="PTPc"/>
    <property type="match status" value="1"/>
</dbReference>
<dbReference type="SMART" id="SM00194">
    <property type="entry name" value="PTPc"/>
    <property type="match status" value="1"/>
</dbReference>
<evidence type="ECO:0000259" key="3">
    <source>
        <dbReference type="PROSITE" id="PS50056"/>
    </source>
</evidence>
<dbReference type="PROSITE" id="PS50055">
    <property type="entry name" value="TYR_PHOSPHATASE_PTP"/>
    <property type="match status" value="1"/>
</dbReference>
<name>A0A0K0DUA7_STRER</name>
<dbReference type="STRING" id="6248.A0A0K0DUA7"/>
<evidence type="ECO:0000313" key="6">
    <source>
        <dbReference type="WBParaSite" id="TCONS_00008419.p1"/>
    </source>
</evidence>
<dbReference type="InterPro" id="IPR003595">
    <property type="entry name" value="Tyr_Pase_cat"/>
</dbReference>
<accession>A0A0K0DUA7</accession>
<feature type="compositionally biased region" description="Pro residues" evidence="1">
    <location>
        <begin position="91"/>
        <end position="100"/>
    </location>
</feature>
<dbReference type="InterPro" id="IPR000387">
    <property type="entry name" value="Tyr_Pase_dom"/>
</dbReference>
<evidence type="ECO:0000259" key="2">
    <source>
        <dbReference type="PROSITE" id="PS50055"/>
    </source>
</evidence>
<protein>
    <submittedName>
        <fullName evidence="5">Protein-tyrosine phosphatase</fullName>
    </submittedName>
    <submittedName>
        <fullName evidence="6">Tyrosine-protein phosphatase domain-containing protein</fullName>
    </submittedName>
</protein>
<sequence length="427" mass="49298">MEVSSNTTKKPRTRFRNRKRNFDSNNEGQVSVERDRTFECEDEKEAPFENAFKNATISLYQGGRKNVPLPPTTVQVEHSNKSEKNKAPPTSQQPPPPPPVQVTQPPVQEGSGQEKKLSGKNISDLAVTFVDKLIDEGLDRLKKEFLEINRIIPQKNEITNFLKPENSIKNRNPNVPCIDSTRVELTNHTTDYIHANYIATLSNPKRFICTQCPTIDTVNDFWLMIAQHDVSCIGMISDMSKGNKDKLELYFPNKTNRSYKFGEVKVTCKKREKMSINNELRRTTLKIQYMDKKLDVLHYHWAYFPDKTVPTVSQTPFQLLGFLRFSKTPIVVHDALGTGRAGILCLIEIFMESLMKGKEMDSLQQLCENLRTSRAFAMEHEIHYFYVHSIIIDYLKRKINFQSSQLLLEFIDCYDNAVKKHEKTLNK</sequence>
<dbReference type="WBParaSite" id="TCONS_00008419.p1">
    <property type="protein sequence ID" value="TCONS_00008419.p1"/>
    <property type="gene ID" value="XLOC_006371"/>
</dbReference>
<dbReference type="InterPro" id="IPR000242">
    <property type="entry name" value="PTP_cat"/>
</dbReference>
<feature type="compositionally biased region" description="Basic residues" evidence="1">
    <location>
        <begin position="9"/>
        <end position="19"/>
    </location>
</feature>
<feature type="domain" description="Tyrosine-protein phosphatase" evidence="2">
    <location>
        <begin position="141"/>
        <end position="394"/>
    </location>
</feature>
<feature type="domain" description="Tyrosine specific protein phosphatases" evidence="3">
    <location>
        <begin position="329"/>
        <end position="385"/>
    </location>
</feature>
<dbReference type="SMART" id="SM00404">
    <property type="entry name" value="PTPc_motif"/>
    <property type="match status" value="1"/>
</dbReference>
<feature type="region of interest" description="Disordered" evidence="1">
    <location>
        <begin position="1"/>
        <end position="49"/>
    </location>
</feature>
<dbReference type="Pfam" id="PF00102">
    <property type="entry name" value="Y_phosphatase"/>
    <property type="match status" value="1"/>
</dbReference>
<evidence type="ECO:0000313" key="5">
    <source>
        <dbReference type="WBParaSite" id="SSTP_0000082000.1"/>
    </source>
</evidence>
<reference evidence="5" key="1">
    <citation type="submission" date="2015-08" db="UniProtKB">
        <authorList>
            <consortium name="WormBaseParasite"/>
        </authorList>
    </citation>
    <scope>IDENTIFICATION</scope>
</reference>
<dbReference type="PROSITE" id="PS50056">
    <property type="entry name" value="TYR_PHOSPHATASE_2"/>
    <property type="match status" value="1"/>
</dbReference>
<dbReference type="GO" id="GO:0004725">
    <property type="term" value="F:protein tyrosine phosphatase activity"/>
    <property type="evidence" value="ECO:0007669"/>
    <property type="project" value="InterPro"/>
</dbReference>